<dbReference type="CDD" id="cd00438">
    <property type="entry name" value="cupin_RmlC"/>
    <property type="match status" value="1"/>
</dbReference>
<dbReference type="PANTHER" id="PTHR21047">
    <property type="entry name" value="DTDP-6-DEOXY-D-GLUCOSE-3,5 EPIMERASE"/>
    <property type="match status" value="1"/>
</dbReference>
<evidence type="ECO:0000256" key="5">
    <source>
        <dbReference type="RuleBase" id="RU364069"/>
    </source>
</evidence>
<dbReference type="Gene3D" id="2.60.120.10">
    <property type="entry name" value="Jelly Rolls"/>
    <property type="match status" value="1"/>
</dbReference>
<dbReference type="SUPFAM" id="SSF51182">
    <property type="entry name" value="RmlC-like cupins"/>
    <property type="match status" value="1"/>
</dbReference>
<gene>
    <name evidence="6" type="primary">rfbC</name>
    <name evidence="6" type="ORF">JHL22_08650</name>
</gene>
<dbReference type="NCBIfam" id="TIGR01221">
    <property type="entry name" value="rmlC"/>
    <property type="match status" value="1"/>
</dbReference>
<protein>
    <recommendedName>
        <fullName evidence="4 5">dTDP-4-dehydrorhamnose 3,5-epimerase</fullName>
        <ecNumber evidence="3 5">5.1.3.13</ecNumber>
    </recommendedName>
    <alternativeName>
        <fullName evidence="5">Thymidine diphospho-4-keto-rhamnose 3,5-epimerase</fullName>
    </alternativeName>
</protein>
<sequence length="181" mass="20782">MNVIKTRLPDVLLIEPDVFADERGFFMESFNARKFEQAVGRRVSFVQDNHSRSQANVLRGLHYQIQQPQAKLVRVVLGRIFDVVVDLRRASPTFGQWVAEELSAENKRQVWVPEGFAHGFLVLSEEAEVEYKTSTYYAPEHERCITWNDLDLAISWPLKGAPVLSVKDEKGVGFREAEVFE</sequence>
<keyword evidence="7" id="KW-1185">Reference proteome</keyword>
<proteinExistence type="inferred from homology"/>
<dbReference type="EC" id="5.1.3.13" evidence="3 5"/>
<dbReference type="PANTHER" id="PTHR21047:SF2">
    <property type="entry name" value="THYMIDINE DIPHOSPHO-4-KETO-RHAMNOSE 3,5-EPIMERASE"/>
    <property type="match status" value="1"/>
</dbReference>
<reference evidence="6 7" key="1">
    <citation type="submission" date="2020-12" db="EMBL/GenBank/DDBJ databases">
        <authorList>
            <person name="Lu T."/>
            <person name="Wang Q."/>
            <person name="Han X."/>
        </authorList>
    </citation>
    <scope>NUCLEOTIDE SEQUENCE [LARGE SCALE GENOMIC DNA]</scope>
    <source>
        <strain evidence="6 7">WQ 585</strain>
    </source>
</reference>
<name>A0ABS1EG33_9BURK</name>
<dbReference type="InterPro" id="IPR014710">
    <property type="entry name" value="RmlC-like_jellyroll"/>
</dbReference>
<comment type="subunit">
    <text evidence="5">Homodimer.</text>
</comment>
<dbReference type="RefSeq" id="WP_200236034.1">
    <property type="nucleotide sequence ID" value="NZ_JAENGP010000009.1"/>
</dbReference>
<evidence type="ECO:0000313" key="6">
    <source>
        <dbReference type="EMBL" id="MBK1781285.1"/>
    </source>
</evidence>
<dbReference type="InterPro" id="IPR011051">
    <property type="entry name" value="RmlC_Cupin_sf"/>
</dbReference>
<dbReference type="EMBL" id="JAENGP010000009">
    <property type="protein sequence ID" value="MBK1781285.1"/>
    <property type="molecule type" value="Genomic_DNA"/>
</dbReference>
<organism evidence="6 7">
    <name type="scientific">Advenella mandrilli</name>
    <dbReference type="NCBI Taxonomy" id="2800330"/>
    <lineage>
        <taxon>Bacteria</taxon>
        <taxon>Pseudomonadati</taxon>
        <taxon>Pseudomonadota</taxon>
        <taxon>Betaproteobacteria</taxon>
        <taxon>Burkholderiales</taxon>
        <taxon>Alcaligenaceae</taxon>
    </lineage>
</organism>
<evidence type="ECO:0000256" key="4">
    <source>
        <dbReference type="ARBA" id="ARBA00019595"/>
    </source>
</evidence>
<accession>A0ABS1EG33</accession>
<evidence type="ECO:0000256" key="3">
    <source>
        <dbReference type="ARBA" id="ARBA00012098"/>
    </source>
</evidence>
<dbReference type="GO" id="GO:0008830">
    <property type="term" value="F:dTDP-4-dehydrorhamnose 3,5-epimerase activity"/>
    <property type="evidence" value="ECO:0007669"/>
    <property type="project" value="UniProtKB-EC"/>
</dbReference>
<evidence type="ECO:0000256" key="1">
    <source>
        <dbReference type="ARBA" id="ARBA00001298"/>
    </source>
</evidence>
<comment type="pathway">
    <text evidence="5">Carbohydrate biosynthesis; dTDP-L-rhamnose biosynthesis.</text>
</comment>
<keyword evidence="5 6" id="KW-0413">Isomerase</keyword>
<comment type="function">
    <text evidence="2 5">Catalyzes the epimerization of the C3' and C5'positions of dTDP-6-deoxy-D-xylo-4-hexulose, forming dTDP-6-deoxy-L-lyxo-4-hexulose.</text>
</comment>
<dbReference type="InterPro" id="IPR000888">
    <property type="entry name" value="RmlC-like"/>
</dbReference>
<dbReference type="Pfam" id="PF00908">
    <property type="entry name" value="dTDP_sugar_isom"/>
    <property type="match status" value="1"/>
</dbReference>
<comment type="catalytic activity">
    <reaction evidence="1 5">
        <text>dTDP-4-dehydro-6-deoxy-alpha-D-glucose = dTDP-4-dehydro-beta-L-rhamnose</text>
        <dbReference type="Rhea" id="RHEA:16969"/>
        <dbReference type="ChEBI" id="CHEBI:57649"/>
        <dbReference type="ChEBI" id="CHEBI:62830"/>
        <dbReference type="EC" id="5.1.3.13"/>
    </reaction>
</comment>
<comment type="caution">
    <text evidence="6">The sequence shown here is derived from an EMBL/GenBank/DDBJ whole genome shotgun (WGS) entry which is preliminary data.</text>
</comment>
<comment type="similarity">
    <text evidence="5">Belongs to the dTDP-4-dehydrorhamnose 3,5-epimerase family.</text>
</comment>
<evidence type="ECO:0000313" key="7">
    <source>
        <dbReference type="Proteomes" id="UP000635316"/>
    </source>
</evidence>
<dbReference type="Proteomes" id="UP000635316">
    <property type="component" value="Unassembled WGS sequence"/>
</dbReference>
<evidence type="ECO:0000256" key="2">
    <source>
        <dbReference type="ARBA" id="ARBA00001997"/>
    </source>
</evidence>